<dbReference type="Proteomes" id="UP000494165">
    <property type="component" value="Unassembled WGS sequence"/>
</dbReference>
<reference evidence="1 2" key="1">
    <citation type="submission" date="2020-04" db="EMBL/GenBank/DDBJ databases">
        <authorList>
            <person name="Alioto T."/>
            <person name="Alioto T."/>
            <person name="Gomez Garrido J."/>
        </authorList>
    </citation>
    <scope>NUCLEOTIDE SEQUENCE [LARGE SCALE GENOMIC DNA]</scope>
</reference>
<dbReference type="EMBL" id="CADEPI010000693">
    <property type="protein sequence ID" value="CAB3388102.1"/>
    <property type="molecule type" value="Genomic_DNA"/>
</dbReference>
<protein>
    <submittedName>
        <fullName evidence="1">Uncharacterized protein</fullName>
    </submittedName>
</protein>
<sequence>MHPLPRVIEEAAFGLFHRRFSDLCRAATPCASQSKGLPQIWCQKWDKFLFIQRTSSVDLSFAVLPIAGRRISIQHPYLRRSANDKSL</sequence>
<gene>
    <name evidence="1" type="ORF">CLODIP_2_CD15326</name>
</gene>
<evidence type="ECO:0000313" key="2">
    <source>
        <dbReference type="Proteomes" id="UP000494165"/>
    </source>
</evidence>
<keyword evidence="2" id="KW-1185">Reference proteome</keyword>
<organism evidence="1 2">
    <name type="scientific">Cloeon dipterum</name>
    <dbReference type="NCBI Taxonomy" id="197152"/>
    <lineage>
        <taxon>Eukaryota</taxon>
        <taxon>Metazoa</taxon>
        <taxon>Ecdysozoa</taxon>
        <taxon>Arthropoda</taxon>
        <taxon>Hexapoda</taxon>
        <taxon>Insecta</taxon>
        <taxon>Pterygota</taxon>
        <taxon>Palaeoptera</taxon>
        <taxon>Ephemeroptera</taxon>
        <taxon>Pisciforma</taxon>
        <taxon>Baetidae</taxon>
        <taxon>Cloeon</taxon>
    </lineage>
</organism>
<name>A0A8S1E3K9_9INSE</name>
<accession>A0A8S1E3K9</accession>
<evidence type="ECO:0000313" key="1">
    <source>
        <dbReference type="EMBL" id="CAB3388102.1"/>
    </source>
</evidence>
<comment type="caution">
    <text evidence="1">The sequence shown here is derived from an EMBL/GenBank/DDBJ whole genome shotgun (WGS) entry which is preliminary data.</text>
</comment>
<dbReference type="AlphaFoldDB" id="A0A8S1E3K9"/>
<proteinExistence type="predicted"/>